<evidence type="ECO:0000256" key="5">
    <source>
        <dbReference type="SAM" id="MobiDB-lite"/>
    </source>
</evidence>
<dbReference type="AlphaFoldDB" id="A0AAD5SNF0"/>
<dbReference type="GO" id="GO:0005730">
    <property type="term" value="C:nucleolus"/>
    <property type="evidence" value="ECO:0007669"/>
    <property type="project" value="UniProtKB-SubCell"/>
</dbReference>
<dbReference type="InterPro" id="IPR037136">
    <property type="entry name" value="RNA3'_phos_cyclase_dom_sf"/>
</dbReference>
<comment type="subcellular location">
    <subcellularLocation>
        <location evidence="1">Nucleus</location>
        <location evidence="1">Nucleolus</location>
    </subcellularLocation>
</comment>
<dbReference type="InterPro" id="IPR023797">
    <property type="entry name" value="RNA3'_phos_cyclase_dom"/>
</dbReference>
<dbReference type="PANTHER" id="PTHR11096:SF1">
    <property type="entry name" value="RNA 3'-TERMINAL PHOSPHATE CYCLASE-LIKE PROTEIN"/>
    <property type="match status" value="1"/>
</dbReference>
<sequence>MTALLQATKGPTSANKKAKTAAGVGTSNGGLPVLRFEGHLHFRQRLLLATLTGRGVRIDKIRENDDTHPGLADYEVSFLRLLEKVTNGSVVQISYTGTSVEYRPGVITGGRVAHDCGTTRGIGYYLEVLVVVGLFGKARLHATLTGVTNANSDVGVDVVRTAVLPLVARFVDGAGDAKLRVVRRGAVPLGGGVVEFETAAVRRLRAVGVDALGGGAAAGLGVRRIRGIAYATRVSPQLANRVVASARALLTRYIPDVFLYADVYRGQEAGLSPGYGLSLVAETTSNVLYSAECDYQRPKNSVLTLNLKEGDDIPDFSLGQNALDNDAPETTSASSAATATTATQDGILAHLQNDYSFPTPEDLGIRAARLLLTEIRKGGSVDSVSQWLAILLLALGPEDVAKLRLGSLTPFSVQLLRDIKTFLGVVFKITQEQPVDDNIDEETGRTKLSSLKGGIILTCVGCGYVNVNKN</sequence>
<keyword evidence="9" id="KW-1185">Reference proteome</keyword>
<dbReference type="InterPro" id="IPR036553">
    <property type="entry name" value="RPTC_insert"/>
</dbReference>
<feature type="domain" description="RNA 3'-terminal phosphate cyclase" evidence="6">
    <location>
        <begin position="35"/>
        <end position="429"/>
    </location>
</feature>
<protein>
    <recommendedName>
        <fullName evidence="10">RNA 3'-terminal phosphate cyclase-like protein</fullName>
    </recommendedName>
</protein>
<dbReference type="Gene3D" id="3.65.10.20">
    <property type="entry name" value="RNA 3'-terminal phosphate cyclase domain"/>
    <property type="match status" value="2"/>
</dbReference>
<dbReference type="Gene3D" id="3.30.360.20">
    <property type="entry name" value="RNA 3'-terminal phosphate cyclase, insert domain"/>
    <property type="match status" value="1"/>
</dbReference>
<dbReference type="Pfam" id="PF01137">
    <property type="entry name" value="RTC"/>
    <property type="match status" value="1"/>
</dbReference>
<evidence type="ECO:0000259" key="7">
    <source>
        <dbReference type="Pfam" id="PF05189"/>
    </source>
</evidence>
<proteinExistence type="inferred from homology"/>
<keyword evidence="3" id="KW-0690">Ribosome biogenesis</keyword>
<dbReference type="PROSITE" id="PS01287">
    <property type="entry name" value="RTC"/>
    <property type="match status" value="1"/>
</dbReference>
<dbReference type="GO" id="GO:0000479">
    <property type="term" value="P:endonucleolytic cleavage of tricistronic rRNA transcript (SSU-rRNA, 5.8S rRNA, LSU-rRNA)"/>
    <property type="evidence" value="ECO:0007669"/>
    <property type="project" value="TreeGrafter"/>
</dbReference>
<dbReference type="InterPro" id="IPR013791">
    <property type="entry name" value="RNA3'-term_phos_cycl_insert"/>
</dbReference>
<evidence type="ECO:0000256" key="1">
    <source>
        <dbReference type="ARBA" id="ARBA00004604"/>
    </source>
</evidence>
<dbReference type="InterPro" id="IPR013792">
    <property type="entry name" value="RNA3'P_cycl/enolpyr_Trfase_a/b"/>
</dbReference>
<gene>
    <name evidence="8" type="ORF">HK100_008319</name>
</gene>
<organism evidence="8 9">
    <name type="scientific">Physocladia obscura</name>
    <dbReference type="NCBI Taxonomy" id="109957"/>
    <lineage>
        <taxon>Eukaryota</taxon>
        <taxon>Fungi</taxon>
        <taxon>Fungi incertae sedis</taxon>
        <taxon>Chytridiomycota</taxon>
        <taxon>Chytridiomycota incertae sedis</taxon>
        <taxon>Chytridiomycetes</taxon>
        <taxon>Chytridiales</taxon>
        <taxon>Chytriomycetaceae</taxon>
        <taxon>Physocladia</taxon>
    </lineage>
</organism>
<evidence type="ECO:0008006" key="10">
    <source>
        <dbReference type="Google" id="ProtNLM"/>
    </source>
</evidence>
<dbReference type="SUPFAM" id="SSF55205">
    <property type="entry name" value="EPT/RTPC-like"/>
    <property type="match status" value="1"/>
</dbReference>
<evidence type="ECO:0000256" key="2">
    <source>
        <dbReference type="ARBA" id="ARBA00007089"/>
    </source>
</evidence>
<evidence type="ECO:0000313" key="9">
    <source>
        <dbReference type="Proteomes" id="UP001211907"/>
    </source>
</evidence>
<dbReference type="GO" id="GO:0004521">
    <property type="term" value="F:RNA endonuclease activity"/>
    <property type="evidence" value="ECO:0007669"/>
    <property type="project" value="TreeGrafter"/>
</dbReference>
<dbReference type="InterPro" id="IPR000228">
    <property type="entry name" value="RNA3'_term_phos_cyc"/>
</dbReference>
<feature type="domain" description="RNA 3'-terminal phosphate cyclase insert" evidence="7">
    <location>
        <begin position="222"/>
        <end position="293"/>
    </location>
</feature>
<reference evidence="8" key="1">
    <citation type="submission" date="2020-05" db="EMBL/GenBank/DDBJ databases">
        <title>Phylogenomic resolution of chytrid fungi.</title>
        <authorList>
            <person name="Stajich J.E."/>
            <person name="Amses K."/>
            <person name="Simmons R."/>
            <person name="Seto K."/>
            <person name="Myers J."/>
            <person name="Bonds A."/>
            <person name="Quandt C.A."/>
            <person name="Barry K."/>
            <person name="Liu P."/>
            <person name="Grigoriev I."/>
            <person name="Longcore J.E."/>
            <person name="James T.Y."/>
        </authorList>
    </citation>
    <scope>NUCLEOTIDE SEQUENCE</scope>
    <source>
        <strain evidence="8">JEL0513</strain>
    </source>
</reference>
<dbReference type="Proteomes" id="UP001211907">
    <property type="component" value="Unassembled WGS sequence"/>
</dbReference>
<dbReference type="PANTHER" id="PTHR11096">
    <property type="entry name" value="RNA 3' TERMINAL PHOSPHATE CYCLASE"/>
    <property type="match status" value="1"/>
</dbReference>
<name>A0AAD5SNF0_9FUNG</name>
<feature type="region of interest" description="Disordered" evidence="5">
    <location>
        <begin position="1"/>
        <end position="23"/>
    </location>
</feature>
<dbReference type="InterPro" id="IPR016443">
    <property type="entry name" value="RNA3'_term_phos_cyc_type_2"/>
</dbReference>
<dbReference type="EMBL" id="JADGJH010004028">
    <property type="protein sequence ID" value="KAJ3087591.1"/>
    <property type="molecule type" value="Genomic_DNA"/>
</dbReference>
<accession>A0AAD5SNF0</accession>
<evidence type="ECO:0000313" key="8">
    <source>
        <dbReference type="EMBL" id="KAJ3087591.1"/>
    </source>
</evidence>
<comment type="caution">
    <text evidence="8">The sequence shown here is derived from an EMBL/GenBank/DDBJ whole genome shotgun (WGS) entry which is preliminary data.</text>
</comment>
<dbReference type="InterPro" id="IPR020719">
    <property type="entry name" value="RNA3'_term_phos_cycl-like_CS"/>
</dbReference>
<dbReference type="NCBIfam" id="TIGR03400">
    <property type="entry name" value="18S_RNA_Rcl1p"/>
    <property type="match status" value="1"/>
</dbReference>
<feature type="non-terminal residue" evidence="8">
    <location>
        <position position="470"/>
    </location>
</feature>
<keyword evidence="4" id="KW-0539">Nucleus</keyword>
<comment type="similarity">
    <text evidence="2">Belongs to the RNA 3'-terminal cyclase family. Type 2 subfamily.</text>
</comment>
<feature type="region of interest" description="Disordered" evidence="5">
    <location>
        <begin position="318"/>
        <end position="337"/>
    </location>
</feature>
<evidence type="ECO:0000256" key="3">
    <source>
        <dbReference type="ARBA" id="ARBA00022517"/>
    </source>
</evidence>
<evidence type="ECO:0000259" key="6">
    <source>
        <dbReference type="Pfam" id="PF01137"/>
    </source>
</evidence>
<dbReference type="Pfam" id="PF05189">
    <property type="entry name" value="RTC_insert"/>
    <property type="match status" value="1"/>
</dbReference>
<evidence type="ECO:0000256" key="4">
    <source>
        <dbReference type="ARBA" id="ARBA00023242"/>
    </source>
</evidence>